<keyword evidence="3" id="KW-1185">Reference proteome</keyword>
<accession>A0A8J2K7X3</accession>
<dbReference type="GO" id="GO:0005829">
    <property type="term" value="C:cytosol"/>
    <property type="evidence" value="ECO:0007669"/>
    <property type="project" value="TreeGrafter"/>
</dbReference>
<dbReference type="PANTHER" id="PTHR43530:SF1">
    <property type="entry name" value="QUEUINE TRNA-RIBOSYLTRANSFERASE CATALYTIC SUBUNIT 1"/>
    <property type="match status" value="1"/>
</dbReference>
<gene>
    <name evidence="2" type="ORF">AFUS01_LOCUS22063</name>
</gene>
<sequence length="160" mass="17918">MVHVSTDILPKTKPRYLMGVGFAEDLVVCSALGCDMYDCVFPTRTARFGSALLFTGSINLNNKKFAKDYGPVDPDCPCSTCKTYTRAYLNSIVTREAVACHLLTVHNVAFQMRLMKAIRESIKEGKFPEFVQKFMAGIYPDKNYPQWSKEALQTVGINLS</sequence>
<dbReference type="NCBIfam" id="TIGR00449">
    <property type="entry name" value="tgt_general"/>
    <property type="match status" value="1"/>
</dbReference>
<comment type="caution">
    <text evidence="2">The sequence shown here is derived from an EMBL/GenBank/DDBJ whole genome shotgun (WGS) entry which is preliminary data.</text>
</comment>
<dbReference type="OrthoDB" id="10249838at2759"/>
<dbReference type="Pfam" id="PF01702">
    <property type="entry name" value="TGT"/>
    <property type="match status" value="1"/>
</dbReference>
<dbReference type="GO" id="GO:0008479">
    <property type="term" value="F:tRNA-guanosine(34) queuine transglycosylase activity"/>
    <property type="evidence" value="ECO:0007669"/>
    <property type="project" value="TreeGrafter"/>
</dbReference>
<feature type="domain" description="tRNA-guanine(15) transglycosylase-like" evidence="1">
    <location>
        <begin position="1"/>
        <end position="137"/>
    </location>
</feature>
<organism evidence="2 3">
    <name type="scientific">Allacma fusca</name>
    <dbReference type="NCBI Taxonomy" id="39272"/>
    <lineage>
        <taxon>Eukaryota</taxon>
        <taxon>Metazoa</taxon>
        <taxon>Ecdysozoa</taxon>
        <taxon>Arthropoda</taxon>
        <taxon>Hexapoda</taxon>
        <taxon>Collembola</taxon>
        <taxon>Symphypleona</taxon>
        <taxon>Sminthuridae</taxon>
        <taxon>Allacma</taxon>
    </lineage>
</organism>
<evidence type="ECO:0000313" key="3">
    <source>
        <dbReference type="Proteomes" id="UP000708208"/>
    </source>
</evidence>
<dbReference type="GO" id="GO:0006400">
    <property type="term" value="P:tRNA modification"/>
    <property type="evidence" value="ECO:0007669"/>
    <property type="project" value="InterPro"/>
</dbReference>
<reference evidence="2" key="1">
    <citation type="submission" date="2021-06" db="EMBL/GenBank/DDBJ databases">
        <authorList>
            <person name="Hodson N. C."/>
            <person name="Mongue J. A."/>
            <person name="Jaron S. K."/>
        </authorList>
    </citation>
    <scope>NUCLEOTIDE SEQUENCE</scope>
</reference>
<evidence type="ECO:0000259" key="1">
    <source>
        <dbReference type="Pfam" id="PF01702"/>
    </source>
</evidence>
<dbReference type="InterPro" id="IPR002616">
    <property type="entry name" value="tRNA_ribo_trans-like"/>
</dbReference>
<dbReference type="PANTHER" id="PTHR43530">
    <property type="entry name" value="QUEUINE TRNA-RIBOSYLTRANSFERASE CATALYTIC SUBUNIT 1"/>
    <property type="match status" value="1"/>
</dbReference>
<name>A0A8J2K7X3_9HEXA</name>
<dbReference type="Proteomes" id="UP000708208">
    <property type="component" value="Unassembled WGS sequence"/>
</dbReference>
<dbReference type="AlphaFoldDB" id="A0A8J2K7X3"/>
<evidence type="ECO:0000313" key="2">
    <source>
        <dbReference type="EMBL" id="CAG7733632.1"/>
    </source>
</evidence>
<dbReference type="EMBL" id="CAJVCH010252342">
    <property type="protein sequence ID" value="CAG7733632.1"/>
    <property type="molecule type" value="Genomic_DNA"/>
</dbReference>
<proteinExistence type="predicted"/>
<protein>
    <recommendedName>
        <fullName evidence="1">tRNA-guanine(15) transglycosylase-like domain-containing protein</fullName>
    </recommendedName>
</protein>